<protein>
    <recommendedName>
        <fullName evidence="3">Flagellar FliJ protein</fullName>
    </recommendedName>
</protein>
<sequence length="125" mass="15131">MSDDRLFATSYRYEVRNPNAKMLQKALTLQKSRIETDEKIAHRTEVENLVSSELERARWFSSLEEDSEKRRQKREKELADDELKMANEQFIKIRRARLKKLLTEENIQYEKELNDFGKAFYKKRI</sequence>
<dbReference type="AlphaFoldDB" id="A0AAU9XJI4"/>
<dbReference type="PANTHER" id="PTHR35818:SF1">
    <property type="entry name" value="CILIA- AND FLAGELLA-ASSOCIATED PROTEIN 141"/>
    <property type="match status" value="1"/>
</dbReference>
<dbReference type="PANTHER" id="PTHR35818">
    <property type="entry name" value="C1ORF189"/>
    <property type="match status" value="1"/>
</dbReference>
<comment type="caution">
    <text evidence="1">The sequence shown here is derived from an EMBL/GenBank/DDBJ whole genome shotgun (WGS) entry which is preliminary data.</text>
</comment>
<organism evidence="1 2">
    <name type="scientific">Pocillopora meandrina</name>
    <dbReference type="NCBI Taxonomy" id="46732"/>
    <lineage>
        <taxon>Eukaryota</taxon>
        <taxon>Metazoa</taxon>
        <taxon>Cnidaria</taxon>
        <taxon>Anthozoa</taxon>
        <taxon>Hexacorallia</taxon>
        <taxon>Scleractinia</taxon>
        <taxon>Astrocoeniina</taxon>
        <taxon>Pocilloporidae</taxon>
        <taxon>Pocillopora</taxon>
    </lineage>
</organism>
<evidence type="ECO:0000313" key="1">
    <source>
        <dbReference type="EMBL" id="CAH3147741.1"/>
    </source>
</evidence>
<proteinExistence type="predicted"/>
<dbReference type="EMBL" id="CALNXJ010000043">
    <property type="protein sequence ID" value="CAH3147741.1"/>
    <property type="molecule type" value="Genomic_DNA"/>
</dbReference>
<evidence type="ECO:0000313" key="2">
    <source>
        <dbReference type="Proteomes" id="UP001159428"/>
    </source>
</evidence>
<dbReference type="Pfam" id="PF15104">
    <property type="entry name" value="CFAP141"/>
    <property type="match status" value="1"/>
</dbReference>
<reference evidence="1 2" key="1">
    <citation type="submission" date="2022-05" db="EMBL/GenBank/DDBJ databases">
        <authorList>
            <consortium name="Genoscope - CEA"/>
            <person name="William W."/>
        </authorList>
    </citation>
    <scope>NUCLEOTIDE SEQUENCE [LARGE SCALE GENOMIC DNA]</scope>
</reference>
<dbReference type="Proteomes" id="UP001159428">
    <property type="component" value="Unassembled WGS sequence"/>
</dbReference>
<evidence type="ECO:0008006" key="3">
    <source>
        <dbReference type="Google" id="ProtNLM"/>
    </source>
</evidence>
<name>A0AAU9XJI4_9CNID</name>
<accession>A0AAU9XJI4</accession>
<gene>
    <name evidence="1" type="ORF">PMEA_00023609</name>
</gene>
<dbReference type="InterPro" id="IPR029375">
    <property type="entry name" value="CFAP141"/>
</dbReference>
<keyword evidence="2" id="KW-1185">Reference proteome</keyword>